<name>A0AAD4TKK1_9MAGN</name>
<dbReference type="Proteomes" id="UP001202328">
    <property type="component" value="Unassembled WGS sequence"/>
</dbReference>
<dbReference type="EMBL" id="JAJJMB010000874">
    <property type="protein sequence ID" value="KAI3960794.1"/>
    <property type="molecule type" value="Genomic_DNA"/>
</dbReference>
<dbReference type="InterPro" id="IPR025422">
    <property type="entry name" value="TGA_domain"/>
</dbReference>
<proteinExistence type="predicted"/>
<protein>
    <recommendedName>
        <fullName evidence="1">DOG1 domain-containing protein</fullName>
    </recommendedName>
</protein>
<keyword evidence="3" id="KW-1185">Reference proteome</keyword>
<evidence type="ECO:0000313" key="3">
    <source>
        <dbReference type="Proteomes" id="UP001202328"/>
    </source>
</evidence>
<comment type="caution">
    <text evidence="2">The sequence shown here is derived from an EMBL/GenBank/DDBJ whole genome shotgun (WGS) entry which is preliminary data.</text>
</comment>
<sequence>MEHHLGIHCSLEDLIQEKLSRFDGHYSRALGQRKRLKDMSQILMPTKFRLPVELACLSWYGNWRPSSILSLVQSFSRSPKTSSSSGITASTPLSRSERVLSKLIKQTRTEELILDEEMAEIQATGILHLPLSVKTSSVASDLSCVYSELKKIERVYTQAQKLRYMT</sequence>
<dbReference type="AlphaFoldDB" id="A0AAD4TKK1"/>
<accession>A0AAD4TKK1</accession>
<evidence type="ECO:0000313" key="2">
    <source>
        <dbReference type="EMBL" id="KAI3960794.1"/>
    </source>
</evidence>
<dbReference type="GO" id="GO:0043565">
    <property type="term" value="F:sequence-specific DNA binding"/>
    <property type="evidence" value="ECO:0007669"/>
    <property type="project" value="InterPro"/>
</dbReference>
<gene>
    <name evidence="2" type="ORF">MKW98_026186</name>
</gene>
<evidence type="ECO:0000259" key="1">
    <source>
        <dbReference type="PROSITE" id="PS51806"/>
    </source>
</evidence>
<reference evidence="2" key="1">
    <citation type="submission" date="2022-04" db="EMBL/GenBank/DDBJ databases">
        <title>A functionally conserved STORR gene fusion in Papaver species that diverged 16.8 million years ago.</title>
        <authorList>
            <person name="Catania T."/>
        </authorList>
    </citation>
    <scope>NUCLEOTIDE SEQUENCE</scope>
    <source>
        <strain evidence="2">S-188037</strain>
    </source>
</reference>
<organism evidence="2 3">
    <name type="scientific">Papaver atlanticum</name>
    <dbReference type="NCBI Taxonomy" id="357466"/>
    <lineage>
        <taxon>Eukaryota</taxon>
        <taxon>Viridiplantae</taxon>
        <taxon>Streptophyta</taxon>
        <taxon>Embryophyta</taxon>
        <taxon>Tracheophyta</taxon>
        <taxon>Spermatophyta</taxon>
        <taxon>Magnoliopsida</taxon>
        <taxon>Ranunculales</taxon>
        <taxon>Papaveraceae</taxon>
        <taxon>Papaveroideae</taxon>
        <taxon>Papaver</taxon>
    </lineage>
</organism>
<feature type="non-terminal residue" evidence="2">
    <location>
        <position position="166"/>
    </location>
</feature>
<dbReference type="PROSITE" id="PS51806">
    <property type="entry name" value="DOG1"/>
    <property type="match status" value="1"/>
</dbReference>
<feature type="domain" description="DOG1" evidence="1">
    <location>
        <begin position="1"/>
        <end position="166"/>
    </location>
</feature>
<dbReference type="GO" id="GO:0006351">
    <property type="term" value="P:DNA-templated transcription"/>
    <property type="evidence" value="ECO:0007669"/>
    <property type="project" value="InterPro"/>
</dbReference>